<dbReference type="EMBL" id="CAFBMQ010000001">
    <property type="protein sequence ID" value="CAB4896179.1"/>
    <property type="molecule type" value="Genomic_DNA"/>
</dbReference>
<dbReference type="InterPro" id="IPR005119">
    <property type="entry name" value="LysR_subst-bd"/>
</dbReference>
<dbReference type="Pfam" id="PF00126">
    <property type="entry name" value="HTH_1"/>
    <property type="match status" value="1"/>
</dbReference>
<evidence type="ECO:0000313" key="7">
    <source>
        <dbReference type="EMBL" id="CAB4896179.1"/>
    </source>
</evidence>
<feature type="domain" description="HTH lysR-type" evidence="6">
    <location>
        <begin position="7"/>
        <end position="64"/>
    </location>
</feature>
<feature type="compositionally biased region" description="Low complexity" evidence="5">
    <location>
        <begin position="314"/>
        <end position="324"/>
    </location>
</feature>
<reference evidence="7" key="1">
    <citation type="submission" date="2020-05" db="EMBL/GenBank/DDBJ databases">
        <authorList>
            <person name="Chiriac C."/>
            <person name="Salcher M."/>
            <person name="Ghai R."/>
            <person name="Kavagutti S V."/>
        </authorList>
    </citation>
    <scope>NUCLEOTIDE SEQUENCE</scope>
</reference>
<keyword evidence="4" id="KW-0804">Transcription</keyword>
<feature type="region of interest" description="Disordered" evidence="5">
    <location>
        <begin position="299"/>
        <end position="324"/>
    </location>
</feature>
<dbReference type="Pfam" id="PF03466">
    <property type="entry name" value="LysR_substrate"/>
    <property type="match status" value="1"/>
</dbReference>
<dbReference type="PANTHER" id="PTHR30126">
    <property type="entry name" value="HTH-TYPE TRANSCRIPTIONAL REGULATOR"/>
    <property type="match status" value="1"/>
</dbReference>
<protein>
    <submittedName>
        <fullName evidence="7">Unannotated protein</fullName>
    </submittedName>
</protein>
<dbReference type="SUPFAM" id="SSF46785">
    <property type="entry name" value="Winged helix' DNA-binding domain"/>
    <property type="match status" value="1"/>
</dbReference>
<evidence type="ECO:0000259" key="6">
    <source>
        <dbReference type="PROSITE" id="PS50931"/>
    </source>
</evidence>
<dbReference type="InterPro" id="IPR000847">
    <property type="entry name" value="LysR_HTH_N"/>
</dbReference>
<keyword evidence="3" id="KW-0238">DNA-binding</keyword>
<organism evidence="7">
    <name type="scientific">freshwater metagenome</name>
    <dbReference type="NCBI Taxonomy" id="449393"/>
    <lineage>
        <taxon>unclassified sequences</taxon>
        <taxon>metagenomes</taxon>
        <taxon>ecological metagenomes</taxon>
    </lineage>
</organism>
<dbReference type="AlphaFoldDB" id="A0A6J7FWE7"/>
<dbReference type="InterPro" id="IPR036390">
    <property type="entry name" value="WH_DNA-bd_sf"/>
</dbReference>
<keyword evidence="2" id="KW-0805">Transcription regulation</keyword>
<evidence type="ECO:0000256" key="1">
    <source>
        <dbReference type="ARBA" id="ARBA00009437"/>
    </source>
</evidence>
<dbReference type="Gene3D" id="1.10.10.10">
    <property type="entry name" value="Winged helix-like DNA-binding domain superfamily/Winged helix DNA-binding domain"/>
    <property type="match status" value="1"/>
</dbReference>
<gene>
    <name evidence="7" type="ORF">UFOPK3609_00025</name>
</gene>
<sequence>MRLDRVPDLDTLALLLQVAETGSLGRAGQVHGLSQPAVSARVRGLERLVGFPVLTRSARGSQLTRQGALLADWARDVLAAADVLGAGIASLRGDRAARLRVAASLTVAEHLLPAWLVRLASTHPGTAVSLTAGNSTDVAAAVLAGDADVGFVEGPDLPAGLDEHEVGTDRLVTVVASGHPWALRRRPIEADELAATRLVQREPGSGTRTALERALSGLGPMAAPLLELSTSSGVRSAVAAGAGPGVLSELAVRDDVAAGRLVLVPVRGVELDRSLRAVWPTGQRPSGAAADLLRLAGQHVRRPRPTSGGRADARSPSSISRRSR</sequence>
<evidence type="ECO:0000256" key="5">
    <source>
        <dbReference type="SAM" id="MobiDB-lite"/>
    </source>
</evidence>
<evidence type="ECO:0000256" key="2">
    <source>
        <dbReference type="ARBA" id="ARBA00023015"/>
    </source>
</evidence>
<dbReference type="PROSITE" id="PS50931">
    <property type="entry name" value="HTH_LYSR"/>
    <property type="match status" value="1"/>
</dbReference>
<dbReference type="SUPFAM" id="SSF53850">
    <property type="entry name" value="Periplasmic binding protein-like II"/>
    <property type="match status" value="1"/>
</dbReference>
<evidence type="ECO:0000256" key="4">
    <source>
        <dbReference type="ARBA" id="ARBA00023163"/>
    </source>
</evidence>
<dbReference type="Gene3D" id="3.40.190.10">
    <property type="entry name" value="Periplasmic binding protein-like II"/>
    <property type="match status" value="2"/>
</dbReference>
<comment type="similarity">
    <text evidence="1">Belongs to the LysR transcriptional regulatory family.</text>
</comment>
<name>A0A6J7FWE7_9ZZZZ</name>
<dbReference type="PANTHER" id="PTHR30126:SF39">
    <property type="entry name" value="HTH-TYPE TRANSCRIPTIONAL REGULATOR CYSL"/>
    <property type="match status" value="1"/>
</dbReference>
<proteinExistence type="inferred from homology"/>
<dbReference type="GO" id="GO:0000976">
    <property type="term" value="F:transcription cis-regulatory region binding"/>
    <property type="evidence" value="ECO:0007669"/>
    <property type="project" value="TreeGrafter"/>
</dbReference>
<dbReference type="GO" id="GO:0003700">
    <property type="term" value="F:DNA-binding transcription factor activity"/>
    <property type="evidence" value="ECO:0007669"/>
    <property type="project" value="InterPro"/>
</dbReference>
<evidence type="ECO:0000256" key="3">
    <source>
        <dbReference type="ARBA" id="ARBA00023125"/>
    </source>
</evidence>
<dbReference type="InterPro" id="IPR036388">
    <property type="entry name" value="WH-like_DNA-bd_sf"/>
</dbReference>
<accession>A0A6J7FWE7</accession>